<evidence type="ECO:0000256" key="2">
    <source>
        <dbReference type="SAM" id="Phobius"/>
    </source>
</evidence>
<feature type="region of interest" description="Disordered" evidence="1">
    <location>
        <begin position="223"/>
        <end position="258"/>
    </location>
</feature>
<name>A0AAE0NLT9_9PEZI</name>
<evidence type="ECO:0000256" key="1">
    <source>
        <dbReference type="SAM" id="MobiDB-lite"/>
    </source>
</evidence>
<evidence type="ECO:0000256" key="3">
    <source>
        <dbReference type="SAM" id="SignalP"/>
    </source>
</evidence>
<keyword evidence="2" id="KW-0472">Membrane</keyword>
<proteinExistence type="predicted"/>
<keyword evidence="3" id="KW-0732">Signal</keyword>
<dbReference type="EMBL" id="JAULSN010000001">
    <property type="protein sequence ID" value="KAK3383846.1"/>
    <property type="molecule type" value="Genomic_DNA"/>
</dbReference>
<evidence type="ECO:0008006" key="6">
    <source>
        <dbReference type="Google" id="ProtNLM"/>
    </source>
</evidence>
<evidence type="ECO:0000313" key="5">
    <source>
        <dbReference type="Proteomes" id="UP001287356"/>
    </source>
</evidence>
<keyword evidence="2" id="KW-1133">Transmembrane helix</keyword>
<keyword evidence="2" id="KW-0812">Transmembrane</keyword>
<evidence type="ECO:0000313" key="4">
    <source>
        <dbReference type="EMBL" id="KAK3383846.1"/>
    </source>
</evidence>
<reference evidence="4" key="2">
    <citation type="submission" date="2023-06" db="EMBL/GenBank/DDBJ databases">
        <authorList>
            <consortium name="Lawrence Berkeley National Laboratory"/>
            <person name="Haridas S."/>
            <person name="Hensen N."/>
            <person name="Bonometti L."/>
            <person name="Westerberg I."/>
            <person name="Brannstrom I.O."/>
            <person name="Guillou S."/>
            <person name="Cros-Aarteil S."/>
            <person name="Calhoun S."/>
            <person name="Kuo A."/>
            <person name="Mondo S."/>
            <person name="Pangilinan J."/>
            <person name="Riley R."/>
            <person name="Labutti K."/>
            <person name="Andreopoulos B."/>
            <person name="Lipzen A."/>
            <person name="Chen C."/>
            <person name="Yanf M."/>
            <person name="Daum C."/>
            <person name="Ng V."/>
            <person name="Clum A."/>
            <person name="Steindorff A."/>
            <person name="Ohm R."/>
            <person name="Martin F."/>
            <person name="Silar P."/>
            <person name="Natvig D."/>
            <person name="Lalanne C."/>
            <person name="Gautier V."/>
            <person name="Ament-Velasquez S.L."/>
            <person name="Kruys A."/>
            <person name="Hutchinson M.I."/>
            <person name="Powell A.J."/>
            <person name="Barry K."/>
            <person name="Miller A.N."/>
            <person name="Grigoriev I.V."/>
            <person name="Debuchy R."/>
            <person name="Gladieux P."/>
            <person name="Thoren M.H."/>
            <person name="Johannesson H."/>
        </authorList>
    </citation>
    <scope>NUCLEOTIDE SEQUENCE</scope>
    <source>
        <strain evidence="4">CBS 958.72</strain>
    </source>
</reference>
<protein>
    <recommendedName>
        <fullName evidence="6">Mid2 domain-containing protein</fullName>
    </recommendedName>
</protein>
<gene>
    <name evidence="4" type="ORF">B0T24DRAFT_673674</name>
</gene>
<keyword evidence="5" id="KW-1185">Reference proteome</keyword>
<feature type="transmembrane region" description="Helical" evidence="2">
    <location>
        <begin position="265"/>
        <end position="283"/>
    </location>
</feature>
<comment type="caution">
    <text evidence="4">The sequence shown here is derived from an EMBL/GenBank/DDBJ whole genome shotgun (WGS) entry which is preliminary data.</text>
</comment>
<feature type="compositionally biased region" description="Low complexity" evidence="1">
    <location>
        <begin position="298"/>
        <end position="312"/>
    </location>
</feature>
<feature type="transmembrane region" description="Helical" evidence="2">
    <location>
        <begin position="174"/>
        <end position="198"/>
    </location>
</feature>
<accession>A0AAE0NLT9</accession>
<reference evidence="4" key="1">
    <citation type="journal article" date="2023" name="Mol. Phylogenet. Evol.">
        <title>Genome-scale phylogeny and comparative genomics of the fungal order Sordariales.</title>
        <authorList>
            <person name="Hensen N."/>
            <person name="Bonometti L."/>
            <person name="Westerberg I."/>
            <person name="Brannstrom I.O."/>
            <person name="Guillou S."/>
            <person name="Cros-Aarteil S."/>
            <person name="Calhoun S."/>
            <person name="Haridas S."/>
            <person name="Kuo A."/>
            <person name="Mondo S."/>
            <person name="Pangilinan J."/>
            <person name="Riley R."/>
            <person name="LaButti K."/>
            <person name="Andreopoulos B."/>
            <person name="Lipzen A."/>
            <person name="Chen C."/>
            <person name="Yan M."/>
            <person name="Daum C."/>
            <person name="Ng V."/>
            <person name="Clum A."/>
            <person name="Steindorff A."/>
            <person name="Ohm R.A."/>
            <person name="Martin F."/>
            <person name="Silar P."/>
            <person name="Natvig D.O."/>
            <person name="Lalanne C."/>
            <person name="Gautier V."/>
            <person name="Ament-Velasquez S.L."/>
            <person name="Kruys A."/>
            <person name="Hutchinson M.I."/>
            <person name="Powell A.J."/>
            <person name="Barry K."/>
            <person name="Miller A.N."/>
            <person name="Grigoriev I.V."/>
            <person name="Debuchy R."/>
            <person name="Gladieux P."/>
            <person name="Hiltunen Thoren M."/>
            <person name="Johannesson H."/>
        </authorList>
    </citation>
    <scope>NUCLEOTIDE SEQUENCE</scope>
    <source>
        <strain evidence="4">CBS 958.72</strain>
    </source>
</reference>
<feature type="chain" id="PRO_5042288744" description="Mid2 domain-containing protein" evidence="3">
    <location>
        <begin position="28"/>
        <end position="318"/>
    </location>
</feature>
<feature type="signal peptide" evidence="3">
    <location>
        <begin position="1"/>
        <end position="27"/>
    </location>
</feature>
<sequence length="318" mass="32663">MPRSHSSPCAVSVLLLLLAASAHRALAVPYPKGQPARRQDGGYQLHTTTWTLTETFTSTYSSFIPAPTGPVAGGGGPDCVPVAGSGQIACGPVCCTNQQYCGWRGQCLDNIPGPGGGGVVPTVITTGGQVITTQYSAPFRVTSGVLTGTAASATTTNTAAVTPGGTASSLSPGAIAGIVIGTLAGIALLLLICACCVVRGLWHGIMALLGLGPKKKKTETVVEEERYTRRGSTHSHRDTHGGWFGGGGRPSTVASRKEKKKSSGLGLLGIGAAIGTILLLLGLRKDKKKKPTRKTRSDVSSSYWSDSYTADSPSELSE</sequence>
<feature type="region of interest" description="Disordered" evidence="1">
    <location>
        <begin position="286"/>
        <end position="318"/>
    </location>
</feature>
<dbReference type="Proteomes" id="UP001287356">
    <property type="component" value="Unassembled WGS sequence"/>
</dbReference>
<dbReference type="AlphaFoldDB" id="A0AAE0NLT9"/>
<organism evidence="4 5">
    <name type="scientific">Lasiosphaeria ovina</name>
    <dbReference type="NCBI Taxonomy" id="92902"/>
    <lineage>
        <taxon>Eukaryota</taxon>
        <taxon>Fungi</taxon>
        <taxon>Dikarya</taxon>
        <taxon>Ascomycota</taxon>
        <taxon>Pezizomycotina</taxon>
        <taxon>Sordariomycetes</taxon>
        <taxon>Sordariomycetidae</taxon>
        <taxon>Sordariales</taxon>
        <taxon>Lasiosphaeriaceae</taxon>
        <taxon>Lasiosphaeria</taxon>
    </lineage>
</organism>